<evidence type="ECO:0000313" key="5">
    <source>
        <dbReference type="Proteomes" id="UP000248326"/>
    </source>
</evidence>
<evidence type="ECO:0000313" key="4">
    <source>
        <dbReference type="EMBL" id="PYE51122.1"/>
    </source>
</evidence>
<dbReference type="CDD" id="cd04301">
    <property type="entry name" value="NAT_SF"/>
    <property type="match status" value="1"/>
</dbReference>
<proteinExistence type="predicted"/>
<dbReference type="EMBL" id="QJSX01000015">
    <property type="protein sequence ID" value="PYE51122.1"/>
    <property type="molecule type" value="Genomic_DNA"/>
</dbReference>
<accession>A0A318SIB0</accession>
<evidence type="ECO:0000256" key="1">
    <source>
        <dbReference type="ARBA" id="ARBA00022679"/>
    </source>
</evidence>
<keyword evidence="1 4" id="KW-0808">Transferase</keyword>
<dbReference type="InterPro" id="IPR000182">
    <property type="entry name" value="GNAT_dom"/>
</dbReference>
<organism evidence="4 5">
    <name type="scientific">Deinococcus yavapaiensis KR-236</name>
    <dbReference type="NCBI Taxonomy" id="694435"/>
    <lineage>
        <taxon>Bacteria</taxon>
        <taxon>Thermotogati</taxon>
        <taxon>Deinococcota</taxon>
        <taxon>Deinococci</taxon>
        <taxon>Deinococcales</taxon>
        <taxon>Deinococcaceae</taxon>
        <taxon>Deinococcus</taxon>
    </lineage>
</organism>
<gene>
    <name evidence="4" type="ORF">DES52_11554</name>
</gene>
<dbReference type="InterPro" id="IPR016181">
    <property type="entry name" value="Acyl_CoA_acyltransferase"/>
</dbReference>
<dbReference type="SUPFAM" id="SSF55729">
    <property type="entry name" value="Acyl-CoA N-acyltransferases (Nat)"/>
    <property type="match status" value="1"/>
</dbReference>
<dbReference type="Gene3D" id="3.40.630.30">
    <property type="match status" value="1"/>
</dbReference>
<keyword evidence="5" id="KW-1185">Reference proteome</keyword>
<dbReference type="GO" id="GO:0016747">
    <property type="term" value="F:acyltransferase activity, transferring groups other than amino-acyl groups"/>
    <property type="evidence" value="ECO:0007669"/>
    <property type="project" value="InterPro"/>
</dbReference>
<dbReference type="Proteomes" id="UP000248326">
    <property type="component" value="Unassembled WGS sequence"/>
</dbReference>
<name>A0A318SIB0_9DEIO</name>
<dbReference type="PROSITE" id="PS51186">
    <property type="entry name" value="GNAT"/>
    <property type="match status" value="1"/>
</dbReference>
<dbReference type="PANTHER" id="PTHR43877">
    <property type="entry name" value="AMINOALKYLPHOSPHONATE N-ACETYLTRANSFERASE-RELATED-RELATED"/>
    <property type="match status" value="1"/>
</dbReference>
<sequence length="135" mass="14663">MFSDMGRDAASLAPMTLAFVPWVRAALARGAYLGFIAEEDGVAIGGAGLMILDWPPHPLDAQPLRGYVLNVYVAPHHRGRGVARTLMTRIVDEARSRGVRVVTLNASDAGRAMYERLGFEATNEMRLLVPREASA</sequence>
<dbReference type="AlphaFoldDB" id="A0A318SIB0"/>
<comment type="caution">
    <text evidence="4">The sequence shown here is derived from an EMBL/GenBank/DDBJ whole genome shotgun (WGS) entry which is preliminary data.</text>
</comment>
<dbReference type="InterPro" id="IPR050832">
    <property type="entry name" value="Bact_Acetyltransf"/>
</dbReference>
<evidence type="ECO:0000259" key="3">
    <source>
        <dbReference type="PROSITE" id="PS51186"/>
    </source>
</evidence>
<evidence type="ECO:0000256" key="2">
    <source>
        <dbReference type="ARBA" id="ARBA00023315"/>
    </source>
</evidence>
<reference evidence="4 5" key="1">
    <citation type="submission" date="2018-06" db="EMBL/GenBank/DDBJ databases">
        <title>Genomic Encyclopedia of Type Strains, Phase IV (KMG-IV): sequencing the most valuable type-strain genomes for metagenomic binning, comparative biology and taxonomic classification.</title>
        <authorList>
            <person name="Goeker M."/>
        </authorList>
    </citation>
    <scope>NUCLEOTIDE SEQUENCE [LARGE SCALE GENOMIC DNA]</scope>
    <source>
        <strain evidence="4 5">DSM 18048</strain>
    </source>
</reference>
<feature type="domain" description="N-acetyltransferase" evidence="3">
    <location>
        <begin position="1"/>
        <end position="135"/>
    </location>
</feature>
<keyword evidence="2" id="KW-0012">Acyltransferase</keyword>
<protein>
    <submittedName>
        <fullName evidence="4">Acetyltransferase (GNAT) family protein</fullName>
    </submittedName>
</protein>
<dbReference type="Pfam" id="PF00583">
    <property type="entry name" value="Acetyltransf_1"/>
    <property type="match status" value="1"/>
</dbReference>